<evidence type="ECO:0000256" key="2">
    <source>
        <dbReference type="ARBA" id="ARBA00022527"/>
    </source>
</evidence>
<keyword evidence="5" id="KW-0732">Signal</keyword>
<dbReference type="CDD" id="cd06222">
    <property type="entry name" value="RNase_H_like"/>
    <property type="match status" value="1"/>
</dbReference>
<evidence type="ECO:0000313" key="15">
    <source>
        <dbReference type="EMBL" id="SPD20987.1"/>
    </source>
</evidence>
<dbReference type="Pfam" id="PF00069">
    <property type="entry name" value="Pkinase"/>
    <property type="match status" value="1"/>
</dbReference>
<dbReference type="SUPFAM" id="SSF56219">
    <property type="entry name" value="DNase I-like"/>
    <property type="match status" value="1"/>
</dbReference>
<dbReference type="Gene3D" id="1.10.510.10">
    <property type="entry name" value="Transferase(Phosphotransferase) domain 1"/>
    <property type="match status" value="1"/>
</dbReference>
<comment type="subcellular location">
    <subcellularLocation>
        <location evidence="1">Membrane</location>
        <topology evidence="1">Single-pass type I membrane protein</topology>
    </subcellularLocation>
</comment>
<evidence type="ECO:0000256" key="7">
    <source>
        <dbReference type="ARBA" id="ARBA00022777"/>
    </source>
</evidence>
<evidence type="ECO:0000256" key="3">
    <source>
        <dbReference type="ARBA" id="ARBA00022679"/>
    </source>
</evidence>
<feature type="region of interest" description="Disordered" evidence="13">
    <location>
        <begin position="209"/>
        <end position="283"/>
    </location>
</feature>
<dbReference type="PROSITE" id="PS50011">
    <property type="entry name" value="PROTEIN_KINASE_DOM"/>
    <property type="match status" value="1"/>
</dbReference>
<keyword evidence="10" id="KW-0472">Membrane</keyword>
<keyword evidence="8 12" id="KW-0067">ATP-binding</keyword>
<dbReference type="InterPro" id="IPR000719">
    <property type="entry name" value="Prot_kinase_dom"/>
</dbReference>
<dbReference type="GO" id="GO:0003676">
    <property type="term" value="F:nucleic acid binding"/>
    <property type="evidence" value="ECO:0007669"/>
    <property type="project" value="InterPro"/>
</dbReference>
<protein>
    <recommendedName>
        <fullName evidence="14">Protein kinase domain-containing protein</fullName>
    </recommendedName>
</protein>
<evidence type="ECO:0000256" key="4">
    <source>
        <dbReference type="ARBA" id="ARBA00022692"/>
    </source>
</evidence>
<keyword evidence="3" id="KW-0808">Transferase</keyword>
<evidence type="ECO:0000256" key="11">
    <source>
        <dbReference type="ARBA" id="ARBA00023180"/>
    </source>
</evidence>
<keyword evidence="9" id="KW-1133">Transmembrane helix</keyword>
<dbReference type="InterPro" id="IPR045874">
    <property type="entry name" value="LRK10/LRL21-25-like"/>
</dbReference>
<dbReference type="InterPro" id="IPR005135">
    <property type="entry name" value="Endo/exonuclease/phosphatase"/>
</dbReference>
<dbReference type="EMBL" id="OIVN01005118">
    <property type="protein sequence ID" value="SPD20987.1"/>
    <property type="molecule type" value="Genomic_DNA"/>
</dbReference>
<dbReference type="SMART" id="SM00220">
    <property type="entry name" value="S_TKc"/>
    <property type="match status" value="1"/>
</dbReference>
<keyword evidence="6 12" id="KW-0547">Nucleotide-binding</keyword>
<dbReference type="Pfam" id="PF13966">
    <property type="entry name" value="zf-RVT"/>
    <property type="match status" value="1"/>
</dbReference>
<evidence type="ECO:0000256" key="9">
    <source>
        <dbReference type="ARBA" id="ARBA00022989"/>
    </source>
</evidence>
<feature type="compositionally biased region" description="Polar residues" evidence="13">
    <location>
        <begin position="1768"/>
        <end position="1781"/>
    </location>
</feature>
<dbReference type="GO" id="GO:0004674">
    <property type="term" value="F:protein serine/threonine kinase activity"/>
    <property type="evidence" value="ECO:0007669"/>
    <property type="project" value="UniProtKB-KW"/>
</dbReference>
<dbReference type="GO" id="GO:0016020">
    <property type="term" value="C:membrane"/>
    <property type="evidence" value="ECO:0007669"/>
    <property type="project" value="UniProtKB-SubCell"/>
</dbReference>
<dbReference type="Gene3D" id="3.30.200.20">
    <property type="entry name" value="Phosphorylase Kinase, domain 1"/>
    <property type="match status" value="1"/>
</dbReference>
<evidence type="ECO:0000259" key="14">
    <source>
        <dbReference type="PROSITE" id="PS50011"/>
    </source>
</evidence>
<dbReference type="InterPro" id="IPR036691">
    <property type="entry name" value="Endo/exonu/phosph_ase_sf"/>
</dbReference>
<dbReference type="InterPro" id="IPR025558">
    <property type="entry name" value="DUF4283"/>
</dbReference>
<keyword evidence="4" id="KW-0812">Transmembrane</keyword>
<dbReference type="PROSITE" id="PS00108">
    <property type="entry name" value="PROTEIN_KINASE_ST"/>
    <property type="match status" value="1"/>
</dbReference>
<evidence type="ECO:0000256" key="1">
    <source>
        <dbReference type="ARBA" id="ARBA00004479"/>
    </source>
</evidence>
<dbReference type="SUPFAM" id="SSF56112">
    <property type="entry name" value="Protein kinase-like (PK-like)"/>
    <property type="match status" value="1"/>
</dbReference>
<feature type="binding site" evidence="12">
    <location>
        <position position="1504"/>
    </location>
    <ligand>
        <name>ATP</name>
        <dbReference type="ChEBI" id="CHEBI:30616"/>
    </ligand>
</feature>
<sequence>MESLETQWEKFTLSKVEGDTADLVSTTEQPKSYLAAKFLTRRALNAEAVARTFTPLWRTDHGFTIRDMNENRLVFIFEDEADRERVMMGEPWAYDKHLVVLQRIEEEEAIDDVVFQETSLWVQLHGLPVRRMNPDVATTLVSSLGRIEQISKGEANADGGQAMRIRIRLDVTKPLCHGRKARLEQGQDQPFGPWLRAVNDRPWRKTEIKVDGICKPASQKQSKTPSTQKANPTPSTNTKTPYQTRPTPPLQSNTDQSTPPEKTMTPTPLSSEAPPPTTAVTNMENENDGLINMEVEENPGFHPYFSANHTNGETIFEQELRDIDVAIGYVPHSPASKSTIPNSIFLSPTLTSTPHVIPQSPRLFGDITNTIQTHPKTTKSYPRKKSWKKLARANGDQTNTQSGPFQGKRSSSSMEEEGFFEAGLKKQRGVQNKGGGLCLFWKAAVKLRVQSFSASHIDAIVNENQPDAWRLTGFYGAPETHLREESWTLLRRLSSHFSLPWCCLGDFNELIRAEEKQGRIHRSENQMQRFCDAIDDCGFLDLGYQGPSFTWTNNRVGDMTWERLDRALATPEWLMLFPTAKVHHLEGRWSNHKPILVSTEPMRTPTQKLFRFEEMWTSDAGCEKTIAASWKSTKSGVPMYQVWDKIHACRKGLCRWSYHSFGSVKKQIHEVEQRLKQAETNSMMGRDHLQYKMLQKELHTLLGKEERMWRQRSRSEWLQAGDKNTRYFHCRATQRRRRNQILQLKDSTGSWTTHQTQVPHMFINFYNDLFTSANPSQVEQVVEKIPRVVTSEMNHHLTKDFMPLEVIEAVKQMSPIKSPGPDGLPPVFYQKYWHIIGEDVSNAVLTCLNSGKILKAINHTHITLIPKVKNPETVAEFRPISLWRLITDNILVAFETLHHMHQQRNGKSGSVALKLDMKGLHSLLQQAKNEGNIRGVSISRSGPKLTHLFFADDSLLFCKATTIEVMCIQDILTEYELASGQQYEKYLGLPSFIGRAKYSSFAQIKERVWSKLKGWKEKLISQAGREILIKLVAQAIPTYAMSCFRLPHRLIKEIEVLIRKFWWGQGGERDKMRWIPWDSLCQAKQKGGIGFRELGFFNEALSGKASVEDTKTWNSAVVKANFLPFEVETIMGIPLCTTRNKDMLIWGGTRTITYAVRSGYHMLLDEKQRETPGVSDAATQTQVWKSIWSLSVPTKVRHFLWRACHDSLPTKKNLHHRHVLNDPRCPNCSNSVETTLHALVFCKNLQRIWQATPWGRPLAEDSFLDFMELYYRNMQTLSTQELQLFTMAQEDHSPPARPPGPPTVIKWSPPSPGRYKRIPYPYSIEAVEASAARIAVNLVLDLGLQEVDIEGDSLKIITALQQNTLCYTSYGHLILDTNTLAHNLISYQFMHVKRDGNFVAHSLAKRARLCVSAGIVGIILVSGGIFCYLRREQLSSMVVMKNKNMKDDQYVKSFIMNHGSFAPKRYTYSEIKKMTNSFKEKLGQGGYGSVYKGKLLDGRLVAVKVINELKGSGEEFINEVASISRTSHVNIVTLLGYSYETTKRALVYEFMPNGSLDKFIYNHEPSSTNCQLEREKLFQIVVGIARGLEYLHRGCSTRILHFDIKPQNILLDEDFCPKISDFGLARLCQKKESIISMLGTRGTIGYIAPEVFSRNFGGVSYKADVYSYGMLVLEMVGRRKNSNVVMSHSSENYFPHWIYQELNLNVNVGNHMDMMEEGEEMERKMILVSLWCIQTVPADRPSMTKVVEMLEGGLQSIEIPPKPFLSSPKRSIQNSSTTSLS</sequence>
<dbReference type="InterPro" id="IPR008271">
    <property type="entry name" value="Ser/Thr_kinase_AS"/>
</dbReference>
<dbReference type="InterPro" id="IPR044730">
    <property type="entry name" value="RNase_H-like_dom_plant"/>
</dbReference>
<accession>A0A2N9I4J7</accession>
<keyword evidence="11" id="KW-0325">Glycoprotein</keyword>
<evidence type="ECO:0000256" key="13">
    <source>
        <dbReference type="SAM" id="MobiDB-lite"/>
    </source>
</evidence>
<dbReference type="FunFam" id="1.10.510.10:FF:000590">
    <property type="entry name" value="PR5-like receptor kinase"/>
    <property type="match status" value="1"/>
</dbReference>
<feature type="domain" description="Protein kinase" evidence="14">
    <location>
        <begin position="1476"/>
        <end position="1765"/>
    </location>
</feature>
<evidence type="ECO:0000256" key="8">
    <source>
        <dbReference type="ARBA" id="ARBA00022840"/>
    </source>
</evidence>
<name>A0A2N9I4J7_FAGSY</name>
<dbReference type="InterPro" id="IPR017441">
    <property type="entry name" value="Protein_kinase_ATP_BS"/>
</dbReference>
<dbReference type="InterPro" id="IPR002156">
    <property type="entry name" value="RNaseH_domain"/>
</dbReference>
<dbReference type="Gene3D" id="3.30.420.10">
    <property type="entry name" value="Ribonuclease H-like superfamily/Ribonuclease H"/>
    <property type="match status" value="1"/>
</dbReference>
<keyword evidence="7" id="KW-0418">Kinase</keyword>
<dbReference type="GO" id="GO:0004523">
    <property type="term" value="F:RNA-DNA hybrid ribonuclease activity"/>
    <property type="evidence" value="ECO:0007669"/>
    <property type="project" value="InterPro"/>
</dbReference>
<feature type="compositionally biased region" description="Polar residues" evidence="13">
    <location>
        <begin position="395"/>
        <end position="404"/>
    </location>
</feature>
<dbReference type="PANTHER" id="PTHR27009">
    <property type="entry name" value="RUST RESISTANCE KINASE LR10-RELATED"/>
    <property type="match status" value="1"/>
</dbReference>
<evidence type="ECO:0000256" key="10">
    <source>
        <dbReference type="ARBA" id="ARBA00023136"/>
    </source>
</evidence>
<dbReference type="InterPro" id="IPR026960">
    <property type="entry name" value="RVT-Znf"/>
</dbReference>
<proteinExistence type="predicted"/>
<dbReference type="Pfam" id="PF03372">
    <property type="entry name" value="Exo_endo_phos"/>
    <property type="match status" value="1"/>
</dbReference>
<dbReference type="Pfam" id="PF13456">
    <property type="entry name" value="RVT_3"/>
    <property type="match status" value="1"/>
</dbReference>
<evidence type="ECO:0000256" key="12">
    <source>
        <dbReference type="PROSITE-ProRule" id="PRU10141"/>
    </source>
</evidence>
<keyword evidence="2" id="KW-0723">Serine/threonine-protein kinase</keyword>
<feature type="region of interest" description="Disordered" evidence="13">
    <location>
        <begin position="1761"/>
        <end position="1781"/>
    </location>
</feature>
<reference evidence="15" key="1">
    <citation type="submission" date="2018-02" db="EMBL/GenBank/DDBJ databases">
        <authorList>
            <person name="Cohen D.B."/>
            <person name="Kent A.D."/>
        </authorList>
    </citation>
    <scope>NUCLEOTIDE SEQUENCE</scope>
</reference>
<organism evidence="15">
    <name type="scientific">Fagus sylvatica</name>
    <name type="common">Beechnut</name>
    <dbReference type="NCBI Taxonomy" id="28930"/>
    <lineage>
        <taxon>Eukaryota</taxon>
        <taxon>Viridiplantae</taxon>
        <taxon>Streptophyta</taxon>
        <taxon>Embryophyta</taxon>
        <taxon>Tracheophyta</taxon>
        <taxon>Spermatophyta</taxon>
        <taxon>Magnoliopsida</taxon>
        <taxon>eudicotyledons</taxon>
        <taxon>Gunneridae</taxon>
        <taxon>Pentapetalae</taxon>
        <taxon>rosids</taxon>
        <taxon>fabids</taxon>
        <taxon>Fagales</taxon>
        <taxon>Fagaceae</taxon>
        <taxon>Fagus</taxon>
    </lineage>
</organism>
<dbReference type="Gene3D" id="3.60.10.10">
    <property type="entry name" value="Endonuclease/exonuclease/phosphatase"/>
    <property type="match status" value="1"/>
</dbReference>
<gene>
    <name evidence="15" type="ORF">FSB_LOCUS48869</name>
</gene>
<dbReference type="FunFam" id="3.30.200.20:FF:000178">
    <property type="entry name" value="serine/threonine-protein kinase PBS1-like"/>
    <property type="match status" value="1"/>
</dbReference>
<feature type="compositionally biased region" description="Polar residues" evidence="13">
    <location>
        <begin position="218"/>
        <end position="270"/>
    </location>
</feature>
<dbReference type="PROSITE" id="PS00107">
    <property type="entry name" value="PROTEIN_KINASE_ATP"/>
    <property type="match status" value="1"/>
</dbReference>
<feature type="region of interest" description="Disordered" evidence="13">
    <location>
        <begin position="391"/>
        <end position="412"/>
    </location>
</feature>
<dbReference type="GO" id="GO:0005524">
    <property type="term" value="F:ATP binding"/>
    <property type="evidence" value="ECO:0007669"/>
    <property type="project" value="UniProtKB-UniRule"/>
</dbReference>
<evidence type="ECO:0000256" key="6">
    <source>
        <dbReference type="ARBA" id="ARBA00022741"/>
    </source>
</evidence>
<dbReference type="Pfam" id="PF14111">
    <property type="entry name" value="DUF4283"/>
    <property type="match status" value="1"/>
</dbReference>
<evidence type="ECO:0000256" key="5">
    <source>
        <dbReference type="ARBA" id="ARBA00022729"/>
    </source>
</evidence>
<dbReference type="InterPro" id="IPR036397">
    <property type="entry name" value="RNaseH_sf"/>
</dbReference>
<dbReference type="InterPro" id="IPR011009">
    <property type="entry name" value="Kinase-like_dom_sf"/>
</dbReference>